<name>A0A9D4NIK2_DREPO</name>
<dbReference type="Proteomes" id="UP000828390">
    <property type="component" value="Unassembled WGS sequence"/>
</dbReference>
<dbReference type="EMBL" id="JAIWYP010000001">
    <property type="protein sequence ID" value="KAH3897262.1"/>
    <property type="molecule type" value="Genomic_DNA"/>
</dbReference>
<organism evidence="1 2">
    <name type="scientific">Dreissena polymorpha</name>
    <name type="common">Zebra mussel</name>
    <name type="synonym">Mytilus polymorpha</name>
    <dbReference type="NCBI Taxonomy" id="45954"/>
    <lineage>
        <taxon>Eukaryota</taxon>
        <taxon>Metazoa</taxon>
        <taxon>Spiralia</taxon>
        <taxon>Lophotrochozoa</taxon>
        <taxon>Mollusca</taxon>
        <taxon>Bivalvia</taxon>
        <taxon>Autobranchia</taxon>
        <taxon>Heteroconchia</taxon>
        <taxon>Euheterodonta</taxon>
        <taxon>Imparidentia</taxon>
        <taxon>Neoheterodontei</taxon>
        <taxon>Myida</taxon>
        <taxon>Dreissenoidea</taxon>
        <taxon>Dreissenidae</taxon>
        <taxon>Dreissena</taxon>
    </lineage>
</organism>
<reference evidence="1" key="2">
    <citation type="submission" date="2020-11" db="EMBL/GenBank/DDBJ databases">
        <authorList>
            <person name="McCartney M.A."/>
            <person name="Auch B."/>
            <person name="Kono T."/>
            <person name="Mallez S."/>
            <person name="Becker A."/>
            <person name="Gohl D.M."/>
            <person name="Silverstein K.A.T."/>
            <person name="Koren S."/>
            <person name="Bechman K.B."/>
            <person name="Herman A."/>
            <person name="Abrahante J.E."/>
            <person name="Garbe J."/>
        </authorList>
    </citation>
    <scope>NUCLEOTIDE SEQUENCE</scope>
    <source>
        <strain evidence="1">Duluth1</strain>
        <tissue evidence="1">Whole animal</tissue>
    </source>
</reference>
<keyword evidence="2" id="KW-1185">Reference proteome</keyword>
<gene>
    <name evidence="1" type="ORF">DPMN_021449</name>
</gene>
<evidence type="ECO:0000313" key="2">
    <source>
        <dbReference type="Proteomes" id="UP000828390"/>
    </source>
</evidence>
<dbReference type="AlphaFoldDB" id="A0A9D4NIK2"/>
<comment type="caution">
    <text evidence="1">The sequence shown here is derived from an EMBL/GenBank/DDBJ whole genome shotgun (WGS) entry which is preliminary data.</text>
</comment>
<protein>
    <submittedName>
        <fullName evidence="1">Uncharacterized protein</fullName>
    </submittedName>
</protein>
<evidence type="ECO:0000313" key="1">
    <source>
        <dbReference type="EMBL" id="KAH3897262.1"/>
    </source>
</evidence>
<proteinExistence type="predicted"/>
<reference evidence="1" key="1">
    <citation type="journal article" date="2019" name="bioRxiv">
        <title>The Genome of the Zebra Mussel, Dreissena polymorpha: A Resource for Invasive Species Research.</title>
        <authorList>
            <person name="McCartney M.A."/>
            <person name="Auch B."/>
            <person name="Kono T."/>
            <person name="Mallez S."/>
            <person name="Zhang Y."/>
            <person name="Obille A."/>
            <person name="Becker A."/>
            <person name="Abrahante J.E."/>
            <person name="Garbe J."/>
            <person name="Badalamenti J.P."/>
            <person name="Herman A."/>
            <person name="Mangelson H."/>
            <person name="Liachko I."/>
            <person name="Sullivan S."/>
            <person name="Sone E.D."/>
            <person name="Koren S."/>
            <person name="Silverstein K.A.T."/>
            <person name="Beckman K.B."/>
            <person name="Gohl D.M."/>
        </authorList>
    </citation>
    <scope>NUCLEOTIDE SEQUENCE</scope>
    <source>
        <strain evidence="1">Duluth1</strain>
        <tissue evidence="1">Whole animal</tissue>
    </source>
</reference>
<accession>A0A9D4NIK2</accession>
<sequence>MGSRVTSTPAKIIAVSEIPGRRVLRTSAGRWESWRYTWSFKGPTPLCKGE</sequence>